<sequence>MGIIISSPQAFISLGPWGGKGGVYSEYKLAGPIMQITIRHGDVIDSILFESKNRDGGVIGSPVKIGGTGGGSSAKIIEMAAVIGSKPTAGFSIIASGALNRSPSPLVDLLSSPSVPTNSAPLSLPFNFASARIDGFKDDK</sequence>
<dbReference type="SUPFAM" id="SSF51101">
    <property type="entry name" value="Mannose-binding lectins"/>
    <property type="match status" value="1"/>
</dbReference>
<feature type="domain" description="Jacalin-type lectin" evidence="3">
    <location>
        <begin position="14"/>
        <end position="75"/>
    </location>
</feature>
<evidence type="ECO:0000256" key="1">
    <source>
        <dbReference type="ARBA" id="ARBA00006568"/>
    </source>
</evidence>
<protein>
    <recommendedName>
        <fullName evidence="3">Jacalin-type lectin domain-containing protein</fullName>
    </recommendedName>
</protein>
<evidence type="ECO:0000259" key="3">
    <source>
        <dbReference type="Pfam" id="PF01419"/>
    </source>
</evidence>
<accession>A0A834G943</accession>
<gene>
    <name evidence="4" type="ORF">RHSIM_Rhsim12G0045900</name>
</gene>
<keyword evidence="5" id="KW-1185">Reference proteome</keyword>
<name>A0A834G943_RHOSS</name>
<keyword evidence="2" id="KW-0430">Lectin</keyword>
<evidence type="ECO:0000256" key="2">
    <source>
        <dbReference type="ARBA" id="ARBA00022734"/>
    </source>
</evidence>
<proteinExistence type="inferred from homology"/>
<evidence type="ECO:0000313" key="4">
    <source>
        <dbReference type="EMBL" id="KAF7123956.1"/>
    </source>
</evidence>
<comment type="similarity">
    <text evidence="1">Belongs to the jacalin lectin family.</text>
</comment>
<dbReference type="OrthoDB" id="4325201at2759"/>
<dbReference type="GO" id="GO:0030246">
    <property type="term" value="F:carbohydrate binding"/>
    <property type="evidence" value="ECO:0007669"/>
    <property type="project" value="UniProtKB-KW"/>
</dbReference>
<dbReference type="EMBL" id="WJXA01000012">
    <property type="protein sequence ID" value="KAF7123956.1"/>
    <property type="molecule type" value="Genomic_DNA"/>
</dbReference>
<comment type="caution">
    <text evidence="4">The sequence shown here is derived from an EMBL/GenBank/DDBJ whole genome shotgun (WGS) entry which is preliminary data.</text>
</comment>
<reference evidence="4" key="1">
    <citation type="submission" date="2019-11" db="EMBL/GenBank/DDBJ databases">
        <authorList>
            <person name="Liu Y."/>
            <person name="Hou J."/>
            <person name="Li T.-Q."/>
            <person name="Guan C.-H."/>
            <person name="Wu X."/>
            <person name="Wu H.-Z."/>
            <person name="Ling F."/>
            <person name="Zhang R."/>
            <person name="Shi X.-G."/>
            <person name="Ren J.-P."/>
            <person name="Chen E.-F."/>
            <person name="Sun J.-M."/>
        </authorList>
    </citation>
    <scope>NUCLEOTIDE SEQUENCE</scope>
    <source>
        <strain evidence="4">Adult_tree_wgs_1</strain>
        <tissue evidence="4">Leaves</tissue>
    </source>
</reference>
<dbReference type="AlphaFoldDB" id="A0A834G943"/>
<evidence type="ECO:0000313" key="5">
    <source>
        <dbReference type="Proteomes" id="UP000626092"/>
    </source>
</evidence>
<organism evidence="4 5">
    <name type="scientific">Rhododendron simsii</name>
    <name type="common">Sims's rhododendron</name>
    <dbReference type="NCBI Taxonomy" id="118357"/>
    <lineage>
        <taxon>Eukaryota</taxon>
        <taxon>Viridiplantae</taxon>
        <taxon>Streptophyta</taxon>
        <taxon>Embryophyta</taxon>
        <taxon>Tracheophyta</taxon>
        <taxon>Spermatophyta</taxon>
        <taxon>Magnoliopsida</taxon>
        <taxon>eudicotyledons</taxon>
        <taxon>Gunneridae</taxon>
        <taxon>Pentapetalae</taxon>
        <taxon>asterids</taxon>
        <taxon>Ericales</taxon>
        <taxon>Ericaceae</taxon>
        <taxon>Ericoideae</taxon>
        <taxon>Rhodoreae</taxon>
        <taxon>Rhododendron</taxon>
    </lineage>
</organism>
<dbReference type="Pfam" id="PF01419">
    <property type="entry name" value="Jacalin"/>
    <property type="match status" value="1"/>
</dbReference>
<dbReference type="Proteomes" id="UP000626092">
    <property type="component" value="Unassembled WGS sequence"/>
</dbReference>
<dbReference type="InterPro" id="IPR036404">
    <property type="entry name" value="Jacalin-like_lectin_dom_sf"/>
</dbReference>
<dbReference type="InterPro" id="IPR001229">
    <property type="entry name" value="Jacalin-like_lectin_dom"/>
</dbReference>
<dbReference type="Gene3D" id="2.100.10.30">
    <property type="entry name" value="Jacalin-like lectin domain"/>
    <property type="match status" value="1"/>
</dbReference>